<protein>
    <recommendedName>
        <fullName evidence="4">Sulfotransferase family protein</fullName>
    </recommendedName>
</protein>
<name>A0A450UX32_9GAMM</name>
<organism evidence="1">
    <name type="scientific">Candidatus Kentrum eta</name>
    <dbReference type="NCBI Taxonomy" id="2126337"/>
    <lineage>
        <taxon>Bacteria</taxon>
        <taxon>Pseudomonadati</taxon>
        <taxon>Pseudomonadota</taxon>
        <taxon>Gammaproteobacteria</taxon>
        <taxon>Candidatus Kentrum</taxon>
    </lineage>
</organism>
<sequence length="228" mass="26784">MHERDDLDVLSEPFSHLYYFKEKRAKAVAYSGSDGEPGDYGDIKGKIIHASEHKPVFFKDMCYHCHDHLINDDDFLKSIINTFLIRDPAKSIPSHFNINPNATLDEMGYEKEYNILHKVVSLTGHHPLVIDAQDLIENPRETIKKYCDFLELPFMEDCLSWEAGYKSEWNTWKGWHESVSSSRGIERIESTYKEDILNNEKVRYYYDHHFPFYNKLSSYARSGDFRNA</sequence>
<dbReference type="EMBL" id="CAADFJ010000108">
    <property type="protein sequence ID" value="VFK02926.1"/>
    <property type="molecule type" value="Genomic_DNA"/>
</dbReference>
<dbReference type="SUPFAM" id="SSF52540">
    <property type="entry name" value="P-loop containing nucleoside triphosphate hydrolases"/>
    <property type="match status" value="1"/>
</dbReference>
<evidence type="ECO:0000313" key="2">
    <source>
        <dbReference type="EMBL" id="VFJ97668.1"/>
    </source>
</evidence>
<dbReference type="Gene3D" id="3.40.50.300">
    <property type="entry name" value="P-loop containing nucleotide triphosphate hydrolases"/>
    <property type="match status" value="1"/>
</dbReference>
<dbReference type="Pfam" id="PF19798">
    <property type="entry name" value="Sulfotransfer_5"/>
    <property type="match status" value="1"/>
</dbReference>
<dbReference type="InterPro" id="IPR053226">
    <property type="entry name" value="Pyrrolopyrazine_biosynth_F"/>
</dbReference>
<dbReference type="EMBL" id="CAADFG010000114">
    <property type="protein sequence ID" value="VFJ97072.1"/>
    <property type="molecule type" value="Genomic_DNA"/>
</dbReference>
<evidence type="ECO:0008006" key="4">
    <source>
        <dbReference type="Google" id="ProtNLM"/>
    </source>
</evidence>
<reference evidence="1" key="1">
    <citation type="submission" date="2019-02" db="EMBL/GenBank/DDBJ databases">
        <authorList>
            <person name="Gruber-Vodicka R. H."/>
            <person name="Seah K. B. B."/>
        </authorList>
    </citation>
    <scope>NUCLEOTIDE SEQUENCE</scope>
    <source>
        <strain evidence="3">BECK_SA2B12</strain>
        <strain evidence="1">BECK_SA2B15</strain>
        <strain evidence="2">BECK_SA2B20</strain>
    </source>
</reference>
<evidence type="ECO:0000313" key="1">
    <source>
        <dbReference type="EMBL" id="VFJ97072.1"/>
    </source>
</evidence>
<gene>
    <name evidence="1" type="ORF">BECKH772A_GA0070896_101148</name>
    <name evidence="2" type="ORF">BECKH772B_GA0070898_101168</name>
    <name evidence="3" type="ORF">BECKH772C_GA0070978_101088</name>
</gene>
<dbReference type="AlphaFoldDB" id="A0A450UX32"/>
<dbReference type="PANTHER" id="PTHR48419">
    <property type="entry name" value="SULFOTRANSFERASE DOMAIN-CONTAINING PROTEIN"/>
    <property type="match status" value="1"/>
</dbReference>
<accession>A0A450UX32</accession>
<dbReference type="InterPro" id="IPR027417">
    <property type="entry name" value="P-loop_NTPase"/>
</dbReference>
<evidence type="ECO:0000313" key="3">
    <source>
        <dbReference type="EMBL" id="VFK02926.1"/>
    </source>
</evidence>
<dbReference type="EMBL" id="CAADFI010000116">
    <property type="protein sequence ID" value="VFJ97668.1"/>
    <property type="molecule type" value="Genomic_DNA"/>
</dbReference>
<dbReference type="PANTHER" id="PTHR48419:SF1">
    <property type="entry name" value="SULFOTRANSFERASE DOMAIN-CONTAINING PROTEIN"/>
    <property type="match status" value="1"/>
</dbReference>
<proteinExistence type="predicted"/>